<comment type="caution">
    <text evidence="2">The sequence shown here is derived from an EMBL/GenBank/DDBJ whole genome shotgun (WGS) entry which is preliminary data.</text>
</comment>
<evidence type="ECO:0000313" key="2">
    <source>
        <dbReference type="EMBL" id="KAK7507863.1"/>
    </source>
</evidence>
<feature type="chain" id="PRO_5044792987" evidence="1">
    <location>
        <begin position="18"/>
        <end position="286"/>
    </location>
</feature>
<name>A0ABD0M7T8_9CAEN</name>
<sequence>MFWGMIFLAGLFEAALCQQRPEPCCFPHQMQAKLTDAATLSGPSITVMDMAMDFDRGLEGTAVYQLDPQTGQRTETARTVINNGKHTSFTILPNGQCIPQQLTQHFPGPRERCFPATAEYAGSSNLGDPHSLPYEMWRMDAPNMTVTMYISSQGCVPLLEGFKGIWPPITTPFEQTTIWTDFTPEVRDHTLFYIPSDCVTSSMHSVFTIVPNGTCWRIPYEVHFPSARDRCLPASAQYISGGNMGSLQALPWDGWRVNLGNITVTMAFAEQGCVPVLEGLKITGGP</sequence>
<protein>
    <submittedName>
        <fullName evidence="2">Uncharacterized protein</fullName>
    </submittedName>
</protein>
<evidence type="ECO:0000313" key="3">
    <source>
        <dbReference type="Proteomes" id="UP001519460"/>
    </source>
</evidence>
<dbReference type="AlphaFoldDB" id="A0ABD0M7T8"/>
<evidence type="ECO:0000256" key="1">
    <source>
        <dbReference type="SAM" id="SignalP"/>
    </source>
</evidence>
<accession>A0ABD0M7T8</accession>
<keyword evidence="1" id="KW-0732">Signal</keyword>
<dbReference type="PANTHER" id="PTHR10697:SF13">
    <property type="entry name" value="RICIN B LECTIN DOMAIN-CONTAINING PROTEIN"/>
    <property type="match status" value="1"/>
</dbReference>
<organism evidence="2 3">
    <name type="scientific">Batillaria attramentaria</name>
    <dbReference type="NCBI Taxonomy" id="370345"/>
    <lineage>
        <taxon>Eukaryota</taxon>
        <taxon>Metazoa</taxon>
        <taxon>Spiralia</taxon>
        <taxon>Lophotrochozoa</taxon>
        <taxon>Mollusca</taxon>
        <taxon>Gastropoda</taxon>
        <taxon>Caenogastropoda</taxon>
        <taxon>Sorbeoconcha</taxon>
        <taxon>Cerithioidea</taxon>
        <taxon>Batillariidae</taxon>
        <taxon>Batillaria</taxon>
    </lineage>
</organism>
<dbReference type="PANTHER" id="PTHR10697">
    <property type="entry name" value="MAMMALIAN EPENDYMIN-RELATED PROTEIN 1"/>
    <property type="match status" value="1"/>
</dbReference>
<dbReference type="InterPro" id="IPR001299">
    <property type="entry name" value="Ependymin"/>
</dbReference>
<dbReference type="EMBL" id="JACVVK020000003">
    <property type="protein sequence ID" value="KAK7507863.1"/>
    <property type="molecule type" value="Genomic_DNA"/>
</dbReference>
<proteinExistence type="predicted"/>
<dbReference type="Proteomes" id="UP001519460">
    <property type="component" value="Unassembled WGS sequence"/>
</dbReference>
<gene>
    <name evidence="2" type="ORF">BaRGS_00000828</name>
</gene>
<feature type="signal peptide" evidence="1">
    <location>
        <begin position="1"/>
        <end position="17"/>
    </location>
</feature>
<keyword evidence="3" id="KW-1185">Reference proteome</keyword>
<feature type="non-terminal residue" evidence="2">
    <location>
        <position position="286"/>
    </location>
</feature>
<reference evidence="2 3" key="1">
    <citation type="journal article" date="2023" name="Sci. Data">
        <title>Genome assembly of the Korean intertidal mud-creeper Batillaria attramentaria.</title>
        <authorList>
            <person name="Patra A.K."/>
            <person name="Ho P.T."/>
            <person name="Jun S."/>
            <person name="Lee S.J."/>
            <person name="Kim Y."/>
            <person name="Won Y.J."/>
        </authorList>
    </citation>
    <scope>NUCLEOTIDE SEQUENCE [LARGE SCALE GENOMIC DNA]</scope>
    <source>
        <strain evidence="2">Wonlab-2016</strain>
    </source>
</reference>